<evidence type="ECO:0000313" key="4">
    <source>
        <dbReference type="EMBL" id="GMN71805.1"/>
    </source>
</evidence>
<name>A0AA88ECF8_FICCA</name>
<gene>
    <name evidence="2" type="ORF">TIFTF001_054654</name>
    <name evidence="3" type="ORF">TIFTF001_054655</name>
    <name evidence="4" type="ORF">TIFTF001_054656</name>
    <name evidence="5" type="ORF">TIFTF001_054657</name>
</gene>
<protein>
    <submittedName>
        <fullName evidence="2">Uncharacterized protein</fullName>
    </submittedName>
</protein>
<feature type="compositionally biased region" description="Low complexity" evidence="1">
    <location>
        <begin position="27"/>
        <end position="36"/>
    </location>
</feature>
<proteinExistence type="predicted"/>
<dbReference type="EMBL" id="BTGU01015325">
    <property type="protein sequence ID" value="GMN71801.1"/>
    <property type="molecule type" value="Genomic_DNA"/>
</dbReference>
<reference evidence="2" key="1">
    <citation type="submission" date="2023-07" db="EMBL/GenBank/DDBJ databases">
        <title>draft genome sequence of fig (Ficus carica).</title>
        <authorList>
            <person name="Takahashi T."/>
            <person name="Nishimura K."/>
        </authorList>
    </citation>
    <scope>NUCLEOTIDE SEQUENCE</scope>
</reference>
<dbReference type="EMBL" id="BTGU01015324">
    <property type="protein sequence ID" value="GMN71798.1"/>
    <property type="molecule type" value="Genomic_DNA"/>
</dbReference>
<accession>A0AA88ECF8</accession>
<dbReference type="EMBL" id="BTGU01015327">
    <property type="protein sequence ID" value="GMN71812.1"/>
    <property type="molecule type" value="Genomic_DNA"/>
</dbReference>
<organism evidence="2 6">
    <name type="scientific">Ficus carica</name>
    <name type="common">Common fig</name>
    <dbReference type="NCBI Taxonomy" id="3494"/>
    <lineage>
        <taxon>Eukaryota</taxon>
        <taxon>Viridiplantae</taxon>
        <taxon>Streptophyta</taxon>
        <taxon>Embryophyta</taxon>
        <taxon>Tracheophyta</taxon>
        <taxon>Spermatophyta</taxon>
        <taxon>Magnoliopsida</taxon>
        <taxon>eudicotyledons</taxon>
        <taxon>Gunneridae</taxon>
        <taxon>Pentapetalae</taxon>
        <taxon>rosids</taxon>
        <taxon>fabids</taxon>
        <taxon>Rosales</taxon>
        <taxon>Moraceae</taxon>
        <taxon>Ficeae</taxon>
        <taxon>Ficus</taxon>
    </lineage>
</organism>
<evidence type="ECO:0000313" key="5">
    <source>
        <dbReference type="EMBL" id="GMN71812.1"/>
    </source>
</evidence>
<evidence type="ECO:0000313" key="3">
    <source>
        <dbReference type="EMBL" id="GMN71801.1"/>
    </source>
</evidence>
<feature type="region of interest" description="Disordered" evidence="1">
    <location>
        <begin position="1"/>
        <end position="75"/>
    </location>
</feature>
<dbReference type="EMBL" id="BTGU01015326">
    <property type="protein sequence ID" value="GMN71805.1"/>
    <property type="molecule type" value="Genomic_DNA"/>
</dbReference>
<evidence type="ECO:0000313" key="2">
    <source>
        <dbReference type="EMBL" id="GMN71798.1"/>
    </source>
</evidence>
<sequence length="75" mass="7727">MPATNPHSPTTRSAPRNVDEPSPRQLRSSPGVPPASAGGGRPTPNVDQPSPSLVLNLGDGNLPSPQPFTNEGGFF</sequence>
<comment type="caution">
    <text evidence="2">The sequence shown here is derived from an EMBL/GenBank/DDBJ whole genome shotgun (WGS) entry which is preliminary data.</text>
</comment>
<feature type="compositionally biased region" description="Polar residues" evidence="1">
    <location>
        <begin position="1"/>
        <end position="14"/>
    </location>
</feature>
<dbReference type="Proteomes" id="UP001187192">
    <property type="component" value="Unassembled WGS sequence"/>
</dbReference>
<dbReference type="AlphaFoldDB" id="A0AA88ECF8"/>
<keyword evidence="6" id="KW-1185">Reference proteome</keyword>
<evidence type="ECO:0000313" key="6">
    <source>
        <dbReference type="Proteomes" id="UP001187192"/>
    </source>
</evidence>
<evidence type="ECO:0000256" key="1">
    <source>
        <dbReference type="SAM" id="MobiDB-lite"/>
    </source>
</evidence>